<reference evidence="2 3" key="1">
    <citation type="journal article" date="2013" name="BMC Genomics">
        <title>The miniature genome of a carnivorous plant Genlisea aurea contains a low number of genes and short non-coding sequences.</title>
        <authorList>
            <person name="Leushkin E.V."/>
            <person name="Sutormin R.A."/>
            <person name="Nabieva E.R."/>
            <person name="Penin A.A."/>
            <person name="Kondrashov A.S."/>
            <person name="Logacheva M.D."/>
        </authorList>
    </citation>
    <scope>NUCLEOTIDE SEQUENCE [LARGE SCALE GENOMIC DNA]</scope>
</reference>
<feature type="compositionally biased region" description="Basic and acidic residues" evidence="1">
    <location>
        <begin position="422"/>
        <end position="434"/>
    </location>
</feature>
<dbReference type="PANTHER" id="PTHR47212:SF4">
    <property type="entry name" value="ADHESIN-LIKE PROTEIN, PUTATIVE (DUF3741)-RELATED"/>
    <property type="match status" value="1"/>
</dbReference>
<dbReference type="OrthoDB" id="770239at2759"/>
<evidence type="ECO:0000313" key="2">
    <source>
        <dbReference type="EMBL" id="EPS62183.1"/>
    </source>
</evidence>
<feature type="compositionally biased region" description="Basic and acidic residues" evidence="1">
    <location>
        <begin position="25"/>
        <end position="42"/>
    </location>
</feature>
<comment type="caution">
    <text evidence="2">The sequence shown here is derived from an EMBL/GenBank/DDBJ whole genome shotgun (WGS) entry which is preliminary data.</text>
</comment>
<feature type="compositionally biased region" description="Polar residues" evidence="1">
    <location>
        <begin position="264"/>
        <end position="285"/>
    </location>
</feature>
<organism evidence="2 3">
    <name type="scientific">Genlisea aurea</name>
    <dbReference type="NCBI Taxonomy" id="192259"/>
    <lineage>
        <taxon>Eukaryota</taxon>
        <taxon>Viridiplantae</taxon>
        <taxon>Streptophyta</taxon>
        <taxon>Embryophyta</taxon>
        <taxon>Tracheophyta</taxon>
        <taxon>Spermatophyta</taxon>
        <taxon>Magnoliopsida</taxon>
        <taxon>eudicotyledons</taxon>
        <taxon>Gunneridae</taxon>
        <taxon>Pentapetalae</taxon>
        <taxon>asterids</taxon>
        <taxon>lamiids</taxon>
        <taxon>Lamiales</taxon>
        <taxon>Lentibulariaceae</taxon>
        <taxon>Genlisea</taxon>
    </lineage>
</organism>
<dbReference type="AlphaFoldDB" id="S8DH75"/>
<sequence length="460" mass="50857">MNLDCLASEETSYCMWEIKLQYEADGRNSRDRGADEGSKNTEDPEEDEIPLTDMARTSVKELIEEELINDETVENLRNDSEIMKSSGVENDAAGCLLDGIGIIPDSKTPHKLDPGSRMENCEGFIDSVKILTSDDGLFLELLKESDSVLLKGIQNSMDSDGCRSRKPRNFFRRRSKTLESFPEDYSDETPALNGAKCSETDVIDVISSSSWYGLNKPQNEMSASSRFSFAEIKRRLWHAMGKETKVMAPDKMASPDHQMRRRNSGWSSPNRSHFYTERFTPSSSPGRKGVNQKLILDCEFDIYAEARKHLSELLRNSSEGSSDSVTGKLPKTLGGILSLPKKRDDAQNALRECCDRSKLEIQEEVAADIEEELSESSLKEGEISCESCNGSTDETTSCLKPGFSGEDHLFSSPTAAVGPGDFDLRGVDDKEGERPSPVSVLELVFVDDACSPGRSGASET</sequence>
<dbReference type="Proteomes" id="UP000015453">
    <property type="component" value="Unassembled WGS sequence"/>
</dbReference>
<feature type="region of interest" description="Disordered" evidence="1">
    <location>
        <begin position="251"/>
        <end position="286"/>
    </location>
</feature>
<evidence type="ECO:0008006" key="4">
    <source>
        <dbReference type="Google" id="ProtNLM"/>
    </source>
</evidence>
<evidence type="ECO:0000313" key="3">
    <source>
        <dbReference type="Proteomes" id="UP000015453"/>
    </source>
</evidence>
<proteinExistence type="predicted"/>
<keyword evidence="3" id="KW-1185">Reference proteome</keyword>
<accession>S8DH75</accession>
<feature type="non-terminal residue" evidence="2">
    <location>
        <position position="460"/>
    </location>
</feature>
<feature type="region of interest" description="Disordered" evidence="1">
    <location>
        <begin position="410"/>
        <end position="438"/>
    </location>
</feature>
<protein>
    <recommendedName>
        <fullName evidence="4">DUF3741 domain-containing protein</fullName>
    </recommendedName>
</protein>
<gene>
    <name evidence="2" type="ORF">M569_12610</name>
</gene>
<dbReference type="PANTHER" id="PTHR47212">
    <property type="entry name" value="ADHESIN-LIKE PROTEIN, PUTATIVE (DUF3741)-RELATED"/>
    <property type="match status" value="1"/>
</dbReference>
<feature type="region of interest" description="Disordered" evidence="1">
    <location>
        <begin position="25"/>
        <end position="48"/>
    </location>
</feature>
<dbReference type="EMBL" id="AUSU01006328">
    <property type="protein sequence ID" value="EPS62183.1"/>
    <property type="molecule type" value="Genomic_DNA"/>
</dbReference>
<name>S8DH75_9LAMI</name>
<evidence type="ECO:0000256" key="1">
    <source>
        <dbReference type="SAM" id="MobiDB-lite"/>
    </source>
</evidence>